<sequence length="51" mass="5503">MRAARAAMARLTRIHMVIQEVTEIAPPGWAGMVDKVTSIQAREGLVALSVV</sequence>
<accession>A0A0E1WXD8</accession>
<reference evidence="1" key="1">
    <citation type="submission" date="2009-01" db="EMBL/GenBank/DDBJ databases">
        <title>The Genome Sequence of Brucella pinnipedialis M292/94/1.</title>
        <authorList>
            <consortium name="The Broad Institute Genome Sequencing Platform"/>
            <person name="Ward D."/>
            <person name="Young S.K."/>
            <person name="Kodira C.D."/>
            <person name="Zeng Q."/>
            <person name="Koehrsen M."/>
            <person name="Alvarado L."/>
            <person name="Berlin A."/>
            <person name="Borenstein D."/>
            <person name="Chen Z."/>
            <person name="Engels R."/>
            <person name="Freedman E."/>
            <person name="Gellesch M."/>
            <person name="Goldberg J."/>
            <person name="Griggs A."/>
            <person name="Gujja S."/>
            <person name="Heiman D."/>
            <person name="Hepburn T."/>
            <person name="Howarth C."/>
            <person name="Jen D."/>
            <person name="Larson L."/>
            <person name="Lewis B."/>
            <person name="Mehta T."/>
            <person name="Park D."/>
            <person name="Pearson M."/>
            <person name="Roberts A."/>
            <person name="Saif S."/>
            <person name="Shea T."/>
            <person name="Shenoy N."/>
            <person name="Sisk P."/>
            <person name="Stolte C."/>
            <person name="Sykes S."/>
            <person name="Walk T."/>
            <person name="White J."/>
            <person name="Yandava C."/>
            <person name="Whatmore A.M."/>
            <person name="Perrett L.L."/>
            <person name="O'Callaghan D."/>
            <person name="Nusbaum C."/>
            <person name="Galagan J."/>
            <person name="Birren B."/>
        </authorList>
    </citation>
    <scope>NUCLEOTIDE SEQUENCE [LARGE SCALE GENOMIC DNA]</scope>
    <source>
        <strain evidence="1">M292/94/1</strain>
    </source>
</reference>
<evidence type="ECO:0000313" key="1">
    <source>
        <dbReference type="EMBL" id="EEZ29418.1"/>
    </source>
</evidence>
<organism evidence="1">
    <name type="scientific">Brucella pinnipedialis M292/94/1</name>
    <dbReference type="NCBI Taxonomy" id="520462"/>
    <lineage>
        <taxon>Bacteria</taxon>
        <taxon>Pseudomonadati</taxon>
        <taxon>Pseudomonadota</taxon>
        <taxon>Alphaproteobacteria</taxon>
        <taxon>Hyphomicrobiales</taxon>
        <taxon>Brucellaceae</taxon>
        <taxon>Brucella/Ochrobactrum group</taxon>
        <taxon>Brucella</taxon>
    </lineage>
</organism>
<protein>
    <submittedName>
        <fullName evidence="1">Uncharacterized protein</fullName>
    </submittedName>
</protein>
<gene>
    <name evidence="1" type="ORF">BALG_02771</name>
</gene>
<proteinExistence type="predicted"/>
<dbReference type="EMBL" id="EQ999534">
    <property type="protein sequence ID" value="EEZ29418.1"/>
    <property type="molecule type" value="Genomic_DNA"/>
</dbReference>
<dbReference type="HOGENOM" id="CLU_3096397_0_0_5"/>
<dbReference type="Proteomes" id="UP000004659">
    <property type="component" value="Unassembled WGS sequence"/>
</dbReference>
<dbReference type="AlphaFoldDB" id="A0A0E1WXD8"/>
<name>A0A0E1WXD8_9HYPH</name>